<dbReference type="SUPFAM" id="SSF56601">
    <property type="entry name" value="beta-lactamase/transpeptidase-like"/>
    <property type="match status" value="1"/>
</dbReference>
<dbReference type="Proteomes" id="UP000075615">
    <property type="component" value="Unassembled WGS sequence"/>
</dbReference>
<dbReference type="STRING" id="296218.AWN68_07395"/>
<reference evidence="3 4" key="1">
    <citation type="submission" date="2016-01" db="EMBL/GenBank/DDBJ databases">
        <title>Genome sequencing of Roseivirga echinicomitans KMM 6058.</title>
        <authorList>
            <person name="Selvaratnam C."/>
            <person name="Thevarajoo S."/>
            <person name="Goh K.M."/>
            <person name="Ee R."/>
            <person name="Chan K.-G."/>
            <person name="Chong C.S."/>
        </authorList>
    </citation>
    <scope>NUCLEOTIDE SEQUENCE [LARGE SCALE GENOMIC DNA]</scope>
    <source>
        <strain evidence="3 4">KMM 6058</strain>
    </source>
</reference>
<organism evidence="3 4">
    <name type="scientific">Roseivirga echinicomitans</name>
    <dbReference type="NCBI Taxonomy" id="296218"/>
    <lineage>
        <taxon>Bacteria</taxon>
        <taxon>Pseudomonadati</taxon>
        <taxon>Bacteroidota</taxon>
        <taxon>Cytophagia</taxon>
        <taxon>Cytophagales</taxon>
        <taxon>Roseivirgaceae</taxon>
        <taxon>Roseivirga</taxon>
    </lineage>
</organism>
<dbReference type="InterPro" id="IPR012338">
    <property type="entry name" value="Beta-lactam/transpept-like"/>
</dbReference>
<gene>
    <name evidence="3" type="ORF">AWN68_07395</name>
</gene>
<proteinExistence type="predicted"/>
<comment type="caution">
    <text evidence="3">The sequence shown here is derived from an EMBL/GenBank/DDBJ whole genome shotgun (WGS) entry which is preliminary data.</text>
</comment>
<dbReference type="PANTHER" id="PTHR46825">
    <property type="entry name" value="D-ALANYL-D-ALANINE-CARBOXYPEPTIDASE/ENDOPEPTIDASE AMPH"/>
    <property type="match status" value="1"/>
</dbReference>
<protein>
    <recommendedName>
        <fullName evidence="2">Beta-lactamase-related domain-containing protein</fullName>
    </recommendedName>
</protein>
<dbReference type="Pfam" id="PF00144">
    <property type="entry name" value="Beta-lactamase"/>
    <property type="match status" value="1"/>
</dbReference>
<accession>A0A150X9E8</accession>
<feature type="chain" id="PRO_5007574309" description="Beta-lactamase-related domain-containing protein" evidence="1">
    <location>
        <begin position="19"/>
        <end position="446"/>
    </location>
</feature>
<sequence>MKKLLFISLLFSSAILSAQDFDKQKLDTYLNSLQKNNKASLAVAISKSNKPVYEGYYGFLSDKNEKKIDSNTKFRIGSITKTFTAVIVFQLIEEGKLTLDTKVSSFFPDIKNANKITIEHLLSHQSGIFNFTDAPSFMNIMVQEKSREELLEIIKVQTSDFEPGTQTSYSNSGYVLLGLIIEKVTEKSYEAHLNARIIDKLGLKNTAYGDNIETEKNEAYSMNFQNGKWTDFPFKSDMSIPFSAGAIVSTPNDLNEFTYALFNNKLVSAKSLAKMKEIKNGLGHGLFSVPFYNKSAFGHNGRIDNFEASAYHFEADDVSISVLTNGLTISFNDILVGVLSIYYNKDFDLPNFDQKPIELSAESLEKYAGLFSSDVLPIQMVINAEGGKITAQATGQGAFPLTPYSNVEFRFDQAAIVIVFGGTPDAVDYTTFTLKQGGQQFPFKKQ</sequence>
<evidence type="ECO:0000256" key="1">
    <source>
        <dbReference type="SAM" id="SignalP"/>
    </source>
</evidence>
<dbReference type="Gene3D" id="3.40.710.10">
    <property type="entry name" value="DD-peptidase/beta-lactamase superfamily"/>
    <property type="match status" value="1"/>
</dbReference>
<evidence type="ECO:0000313" key="3">
    <source>
        <dbReference type="EMBL" id="KYG75365.1"/>
    </source>
</evidence>
<feature type="signal peptide" evidence="1">
    <location>
        <begin position="1"/>
        <end position="18"/>
    </location>
</feature>
<dbReference type="AlphaFoldDB" id="A0A150X9E8"/>
<keyword evidence="4" id="KW-1185">Reference proteome</keyword>
<evidence type="ECO:0000259" key="2">
    <source>
        <dbReference type="Pfam" id="PF00144"/>
    </source>
</evidence>
<evidence type="ECO:0000313" key="4">
    <source>
        <dbReference type="Proteomes" id="UP000075615"/>
    </source>
</evidence>
<dbReference type="InterPro" id="IPR050491">
    <property type="entry name" value="AmpC-like"/>
</dbReference>
<keyword evidence="1" id="KW-0732">Signal</keyword>
<dbReference type="InterPro" id="IPR001466">
    <property type="entry name" value="Beta-lactam-related"/>
</dbReference>
<name>A0A150X9E8_9BACT</name>
<feature type="domain" description="Beta-lactamase-related" evidence="2">
    <location>
        <begin position="36"/>
        <end position="327"/>
    </location>
</feature>
<dbReference type="EMBL" id="LRDB01000045">
    <property type="protein sequence ID" value="KYG75365.1"/>
    <property type="molecule type" value="Genomic_DNA"/>
</dbReference>
<dbReference type="RefSeq" id="WP_068416611.1">
    <property type="nucleotide sequence ID" value="NZ_LRDB01000045.1"/>
</dbReference>
<dbReference type="PANTHER" id="PTHR46825:SF10">
    <property type="entry name" value="BETA-LACTAMASE-RELATED DOMAIN-CONTAINING PROTEIN"/>
    <property type="match status" value="1"/>
</dbReference>
<dbReference type="OrthoDB" id="9793489at2"/>